<name>A0A317WR24_9EURO</name>
<dbReference type="GeneID" id="37068702"/>
<dbReference type="OrthoDB" id="4499271at2759"/>
<proteinExistence type="predicted"/>
<reference evidence="2 3" key="1">
    <citation type="submission" date="2016-12" db="EMBL/GenBank/DDBJ databases">
        <title>The genomes of Aspergillus section Nigri reveals drivers in fungal speciation.</title>
        <authorList>
            <consortium name="DOE Joint Genome Institute"/>
            <person name="Vesth T.C."/>
            <person name="Nybo J."/>
            <person name="Theobald S."/>
            <person name="Brandl J."/>
            <person name="Frisvad J.C."/>
            <person name="Nielsen K.F."/>
            <person name="Lyhne E.K."/>
            <person name="Kogle M.E."/>
            <person name="Kuo A."/>
            <person name="Riley R."/>
            <person name="Clum A."/>
            <person name="Nolan M."/>
            <person name="Lipzen A."/>
            <person name="Salamov A."/>
            <person name="Henrissat B."/>
            <person name="Wiebenga A."/>
            <person name="De Vries R.P."/>
            <person name="Grigoriev I.V."/>
            <person name="Mortensen U.H."/>
            <person name="Andersen M.R."/>
            <person name="Baker S.E."/>
        </authorList>
    </citation>
    <scope>NUCLEOTIDE SEQUENCE [LARGE SCALE GENOMIC DNA]</scope>
    <source>
        <strain evidence="2 3">CBS 117.55</strain>
    </source>
</reference>
<feature type="region of interest" description="Disordered" evidence="1">
    <location>
        <begin position="1"/>
        <end position="31"/>
    </location>
</feature>
<organism evidence="2 3">
    <name type="scientific">Aspergillus heteromorphus CBS 117.55</name>
    <dbReference type="NCBI Taxonomy" id="1448321"/>
    <lineage>
        <taxon>Eukaryota</taxon>
        <taxon>Fungi</taxon>
        <taxon>Dikarya</taxon>
        <taxon>Ascomycota</taxon>
        <taxon>Pezizomycotina</taxon>
        <taxon>Eurotiomycetes</taxon>
        <taxon>Eurotiomycetidae</taxon>
        <taxon>Eurotiales</taxon>
        <taxon>Aspergillaceae</taxon>
        <taxon>Aspergillus</taxon>
        <taxon>Aspergillus subgen. Circumdati</taxon>
    </lineage>
</organism>
<comment type="caution">
    <text evidence="2">The sequence shown here is derived from an EMBL/GenBank/DDBJ whole genome shotgun (WGS) entry which is preliminary data.</text>
</comment>
<gene>
    <name evidence="2" type="ORF">BO70DRAFT_394453</name>
</gene>
<feature type="region of interest" description="Disordered" evidence="1">
    <location>
        <begin position="302"/>
        <end position="327"/>
    </location>
</feature>
<dbReference type="Proteomes" id="UP000247233">
    <property type="component" value="Unassembled WGS sequence"/>
</dbReference>
<accession>A0A317WR24</accession>
<dbReference type="RefSeq" id="XP_025401450.1">
    <property type="nucleotide sequence ID" value="XM_025546465.1"/>
</dbReference>
<protein>
    <submittedName>
        <fullName evidence="2">Uncharacterized protein</fullName>
    </submittedName>
</protein>
<keyword evidence="3" id="KW-1185">Reference proteome</keyword>
<feature type="compositionally biased region" description="Low complexity" evidence="1">
    <location>
        <begin position="22"/>
        <end position="31"/>
    </location>
</feature>
<evidence type="ECO:0000313" key="2">
    <source>
        <dbReference type="EMBL" id="PWY87567.1"/>
    </source>
</evidence>
<dbReference type="EMBL" id="MSFL01000006">
    <property type="protein sequence ID" value="PWY87567.1"/>
    <property type="molecule type" value="Genomic_DNA"/>
</dbReference>
<dbReference type="AlphaFoldDB" id="A0A317WR24"/>
<evidence type="ECO:0000313" key="3">
    <source>
        <dbReference type="Proteomes" id="UP000247233"/>
    </source>
</evidence>
<dbReference type="VEuPathDB" id="FungiDB:BO70DRAFT_394453"/>
<evidence type="ECO:0000256" key="1">
    <source>
        <dbReference type="SAM" id="MobiDB-lite"/>
    </source>
</evidence>
<sequence>MDPIFPMDAPSFTDSPPATDCPPAMDSPSPPDISSAIGIPIPNAMPPDTIPVTFSANEPEEMSSAFFSGLLNDEIARAMDKNKVPAVYFGDGLLALFGLKIEVKTSSWVIPNTLMDTAVGIITEMGLKECPCGTECEQLRDEDEPFTSAHHFHIPSGRKTPFPILHLYWKGDLLDDLPEPWYGEPSLNNPYFMLDSDDRVEKIAGAPTERVTPPGQRCPIRIPTVSAFEEATRRLWNLYGKSHPHMKWATYEVMLAEYVRLHPPEPFVVYDRGYPRPDPVHSGWSPSIATPVEGGIGGLFRREAERERERALEFGHGPREDPSGLPW</sequence>